<dbReference type="EMBL" id="MU006120">
    <property type="protein sequence ID" value="KAF2834366.1"/>
    <property type="molecule type" value="Genomic_DNA"/>
</dbReference>
<proteinExistence type="predicted"/>
<dbReference type="PANTHER" id="PTHR46023">
    <property type="entry name" value="LIPASE CLASS 3 PROTEIN-LIKE"/>
    <property type="match status" value="1"/>
</dbReference>
<feature type="compositionally biased region" description="Pro residues" evidence="1">
    <location>
        <begin position="104"/>
        <end position="113"/>
    </location>
</feature>
<organism evidence="3 4">
    <name type="scientific">Patellaria atrata CBS 101060</name>
    <dbReference type="NCBI Taxonomy" id="1346257"/>
    <lineage>
        <taxon>Eukaryota</taxon>
        <taxon>Fungi</taxon>
        <taxon>Dikarya</taxon>
        <taxon>Ascomycota</taxon>
        <taxon>Pezizomycotina</taxon>
        <taxon>Dothideomycetes</taxon>
        <taxon>Dothideomycetes incertae sedis</taxon>
        <taxon>Patellariales</taxon>
        <taxon>Patellariaceae</taxon>
        <taxon>Patellaria</taxon>
    </lineage>
</organism>
<dbReference type="PANTHER" id="PTHR46023:SF6">
    <property type="entry name" value="LIPASE CLASS 3 FAMILY PROTEIN"/>
    <property type="match status" value="1"/>
</dbReference>
<dbReference type="AlphaFoldDB" id="A0A9P4S2S3"/>
<protein>
    <submittedName>
        <fullName evidence="3">Alpha/beta-hydrolase</fullName>
    </submittedName>
</protein>
<feature type="compositionally biased region" description="Pro residues" evidence="1">
    <location>
        <begin position="512"/>
        <end position="521"/>
    </location>
</feature>
<feature type="domain" description="Fungal lipase-type" evidence="2">
    <location>
        <begin position="315"/>
        <end position="462"/>
    </location>
</feature>
<evidence type="ECO:0000313" key="4">
    <source>
        <dbReference type="Proteomes" id="UP000799429"/>
    </source>
</evidence>
<sequence>MTVFLFGRDIRGRRKPSGPVVAQPYLPVHQAPQSNGYRPSQTTTALHAPGAGGGVGVGAYYPPHQPPVQHYVHSPHPSWSPPPGPYHHRPHPQAAVSQTNLAPSAPPLYPPRPSYATQSASQVSQYPNKEHGCKWTSTTNLKSTLGGPLNIAAASLNDLSETLHQKTTIGMNQTAALCDVIASKLNAVITLIDEEGFSGEEKDLIVYSTSPGSYGPSAEPTRALTPGGTTKPVGSNYFSKVWLYTNSRLPPHLPPFKIYLPTYRMLCLAAQYSEAVYKTPTNPIERETHIEADWRAGTKAMTLKSLPLDDMNTIVFAIRGSQTFMDWAVNFRPAPSSPRGFLDDEGNLCHSGFLGVAKKMVAPVAARLKGLLEGDPNLATYSLLITGHSAGGAVAQLLYAHMLSTTVQSDLNHLTGFFKRVHCITFGAPPVSLLPLDKPHSLKYRKSLFYSFVNEGDPVPRADKKVVKSLLSLYASPTPGACGSTALLPAEVSKPPKGTKIRNSRLHWPSHPQRPPRPSPLPTWTVPPSTLSCGGRLVLLRAMHGTRDVEAVQVTDEQLRKVVFGDPVCHMMSLYARRVEILATLAVTGRLGSRG</sequence>
<dbReference type="Pfam" id="PF01764">
    <property type="entry name" value="Lipase_3"/>
    <property type="match status" value="1"/>
</dbReference>
<accession>A0A9P4S2S3</accession>
<gene>
    <name evidence="3" type="ORF">M501DRAFT_944312</name>
</gene>
<feature type="region of interest" description="Disordered" evidence="1">
    <location>
        <begin position="494"/>
        <end position="525"/>
    </location>
</feature>
<comment type="caution">
    <text evidence="3">The sequence shown here is derived from an EMBL/GenBank/DDBJ whole genome shotgun (WGS) entry which is preliminary data.</text>
</comment>
<dbReference type="InterPro" id="IPR002921">
    <property type="entry name" value="Fungal_lipase-type"/>
</dbReference>
<reference evidence="3" key="1">
    <citation type="journal article" date="2020" name="Stud. Mycol.">
        <title>101 Dothideomycetes genomes: a test case for predicting lifestyles and emergence of pathogens.</title>
        <authorList>
            <person name="Haridas S."/>
            <person name="Albert R."/>
            <person name="Binder M."/>
            <person name="Bloem J."/>
            <person name="Labutti K."/>
            <person name="Salamov A."/>
            <person name="Andreopoulos B."/>
            <person name="Baker S."/>
            <person name="Barry K."/>
            <person name="Bills G."/>
            <person name="Bluhm B."/>
            <person name="Cannon C."/>
            <person name="Castanera R."/>
            <person name="Culley D."/>
            <person name="Daum C."/>
            <person name="Ezra D."/>
            <person name="Gonzalez J."/>
            <person name="Henrissat B."/>
            <person name="Kuo A."/>
            <person name="Liang C."/>
            <person name="Lipzen A."/>
            <person name="Lutzoni F."/>
            <person name="Magnuson J."/>
            <person name="Mondo S."/>
            <person name="Nolan M."/>
            <person name="Ohm R."/>
            <person name="Pangilinan J."/>
            <person name="Park H.-J."/>
            <person name="Ramirez L."/>
            <person name="Alfaro M."/>
            <person name="Sun H."/>
            <person name="Tritt A."/>
            <person name="Yoshinaga Y."/>
            <person name="Zwiers L.-H."/>
            <person name="Turgeon B."/>
            <person name="Goodwin S."/>
            <person name="Spatafora J."/>
            <person name="Crous P."/>
            <person name="Grigoriev I."/>
        </authorList>
    </citation>
    <scope>NUCLEOTIDE SEQUENCE</scope>
    <source>
        <strain evidence="3">CBS 101060</strain>
    </source>
</reference>
<feature type="region of interest" description="Disordered" evidence="1">
    <location>
        <begin position="72"/>
        <end position="116"/>
    </location>
</feature>
<name>A0A9P4S2S3_9PEZI</name>
<dbReference type="CDD" id="cd00519">
    <property type="entry name" value="Lipase_3"/>
    <property type="match status" value="1"/>
</dbReference>
<dbReference type="GO" id="GO:0006629">
    <property type="term" value="P:lipid metabolic process"/>
    <property type="evidence" value="ECO:0007669"/>
    <property type="project" value="InterPro"/>
</dbReference>
<dbReference type="Proteomes" id="UP000799429">
    <property type="component" value="Unassembled WGS sequence"/>
</dbReference>
<dbReference type="Gene3D" id="3.40.50.1820">
    <property type="entry name" value="alpha/beta hydrolase"/>
    <property type="match status" value="1"/>
</dbReference>
<dbReference type="InterPro" id="IPR029058">
    <property type="entry name" value="AB_hydrolase_fold"/>
</dbReference>
<dbReference type="OrthoDB" id="438440at2759"/>
<evidence type="ECO:0000256" key="1">
    <source>
        <dbReference type="SAM" id="MobiDB-lite"/>
    </source>
</evidence>
<keyword evidence="4" id="KW-1185">Reference proteome</keyword>
<evidence type="ECO:0000259" key="2">
    <source>
        <dbReference type="Pfam" id="PF01764"/>
    </source>
</evidence>
<evidence type="ECO:0000313" key="3">
    <source>
        <dbReference type="EMBL" id="KAF2834366.1"/>
    </source>
</evidence>
<dbReference type="SUPFAM" id="SSF53474">
    <property type="entry name" value="alpha/beta-Hydrolases"/>
    <property type="match status" value="1"/>
</dbReference>